<evidence type="ECO:0000256" key="1">
    <source>
        <dbReference type="SAM" id="MobiDB-lite"/>
    </source>
</evidence>
<dbReference type="Pfam" id="PF11911">
    <property type="entry name" value="DUF3429"/>
    <property type="match status" value="1"/>
</dbReference>
<evidence type="ECO:0000256" key="2">
    <source>
        <dbReference type="SAM" id="Phobius"/>
    </source>
</evidence>
<dbReference type="EMBL" id="VCDI01000001">
    <property type="protein sequence ID" value="TLU73904.1"/>
    <property type="molecule type" value="Genomic_DNA"/>
</dbReference>
<comment type="caution">
    <text evidence="3">The sequence shown here is derived from an EMBL/GenBank/DDBJ whole genome shotgun (WGS) entry which is preliminary data.</text>
</comment>
<dbReference type="InterPro" id="IPR021836">
    <property type="entry name" value="DUF3429"/>
</dbReference>
<feature type="transmembrane region" description="Helical" evidence="2">
    <location>
        <begin position="119"/>
        <end position="135"/>
    </location>
</feature>
<organism evidence="3 4">
    <name type="scientific">Lichenicoccus roseus</name>
    <dbReference type="NCBI Taxonomy" id="2683649"/>
    <lineage>
        <taxon>Bacteria</taxon>
        <taxon>Pseudomonadati</taxon>
        <taxon>Pseudomonadota</taxon>
        <taxon>Alphaproteobacteria</taxon>
        <taxon>Acetobacterales</taxon>
        <taxon>Acetobacteraceae</taxon>
        <taxon>Lichenicoccus</taxon>
    </lineage>
</organism>
<keyword evidence="2" id="KW-1133">Transmembrane helix</keyword>
<dbReference type="OrthoDB" id="5297436at2"/>
<name>A0A5R9J8F6_9PROT</name>
<evidence type="ECO:0000313" key="3">
    <source>
        <dbReference type="EMBL" id="TLU73904.1"/>
    </source>
</evidence>
<feature type="transmembrane region" description="Helical" evidence="2">
    <location>
        <begin position="170"/>
        <end position="192"/>
    </location>
</feature>
<reference evidence="3 4" key="1">
    <citation type="submission" date="2019-05" db="EMBL/GenBank/DDBJ databases">
        <authorList>
            <person name="Pankratov T."/>
            <person name="Grouzdev D."/>
        </authorList>
    </citation>
    <scope>NUCLEOTIDE SEQUENCE [LARGE SCALE GENOMIC DNA]</scope>
    <source>
        <strain evidence="3 4">KEBCLARHB70R</strain>
    </source>
</reference>
<dbReference type="Proteomes" id="UP000305654">
    <property type="component" value="Unassembled WGS sequence"/>
</dbReference>
<dbReference type="AlphaFoldDB" id="A0A5R9J8F6"/>
<dbReference type="PANTHER" id="PTHR15887:SF1">
    <property type="entry name" value="TRANSMEMBRANE PROTEIN 69"/>
    <property type="match status" value="1"/>
</dbReference>
<feature type="transmembrane region" description="Helical" evidence="2">
    <location>
        <begin position="73"/>
        <end position="98"/>
    </location>
</feature>
<proteinExistence type="predicted"/>
<keyword evidence="2" id="KW-0472">Membrane</keyword>
<keyword evidence="4" id="KW-1185">Reference proteome</keyword>
<evidence type="ECO:0000313" key="4">
    <source>
        <dbReference type="Proteomes" id="UP000305654"/>
    </source>
</evidence>
<feature type="compositionally biased region" description="Low complexity" evidence="1">
    <location>
        <begin position="9"/>
        <end position="22"/>
    </location>
</feature>
<feature type="transmembrane region" description="Helical" evidence="2">
    <location>
        <begin position="42"/>
        <end position="67"/>
    </location>
</feature>
<dbReference type="PANTHER" id="PTHR15887">
    <property type="entry name" value="TRANSMEMBRANE PROTEIN 69"/>
    <property type="match status" value="1"/>
</dbReference>
<sequence length="196" mass="20820">MLPRGSQDRPATIATPARPASPGHRRALAAHARQENKVIRRLPIVAVVLGVAGLLPFLGCTIGILLFPGEVPVPRLVMALIDYGAVILAFLGGVHWGFALEPAPGLVEPTRPSTDRKRLALGVIPSLIGWAALLIPLVSSPLVAVALLVVGFAVTTMVEQQAQRRGAVPAAYMALRWVLTAVVLICLMTVLLDRIF</sequence>
<keyword evidence="2" id="KW-0812">Transmembrane</keyword>
<feature type="region of interest" description="Disordered" evidence="1">
    <location>
        <begin position="1"/>
        <end position="25"/>
    </location>
</feature>
<protein>
    <submittedName>
        <fullName evidence="3">DUF3429 domain-containing protein</fullName>
    </submittedName>
</protein>
<gene>
    <name evidence="3" type="ORF">FE263_01365</name>
</gene>
<accession>A0A5R9J8F6</accession>